<dbReference type="Proteomes" id="UP000609651">
    <property type="component" value="Unassembled WGS sequence"/>
</dbReference>
<proteinExistence type="predicted"/>
<dbReference type="InterPro" id="IPR049516">
    <property type="entry name" value="FAD-depend_C"/>
</dbReference>
<dbReference type="InterPro" id="IPR036188">
    <property type="entry name" value="FAD/NAD-bd_sf"/>
</dbReference>
<dbReference type="InterPro" id="IPR023753">
    <property type="entry name" value="FAD/NAD-binding_dom"/>
</dbReference>
<dbReference type="RefSeq" id="WP_171187403.1">
    <property type="nucleotide sequence ID" value="NZ_WTPX01000076.1"/>
</dbReference>
<feature type="domain" description="FAD-dependent protein C-terminal" evidence="2">
    <location>
        <begin position="285"/>
        <end position="485"/>
    </location>
</feature>
<feature type="domain" description="FAD/NAD(P)-binding" evidence="1">
    <location>
        <begin position="103"/>
        <end position="269"/>
    </location>
</feature>
<evidence type="ECO:0000313" key="3">
    <source>
        <dbReference type="EMBL" id="NNJ26403.1"/>
    </source>
</evidence>
<dbReference type="EC" id="1.4.99.-" evidence="3"/>
<dbReference type="GO" id="GO:0016491">
    <property type="term" value="F:oxidoreductase activity"/>
    <property type="evidence" value="ECO:0007669"/>
    <property type="project" value="UniProtKB-KW"/>
</dbReference>
<reference evidence="3 4" key="1">
    <citation type="journal article" date="2020" name="Syst. Appl. Microbiol.">
        <title>Alienimonas chondri sp. nov., a novel planctomycete isolated from the biofilm of the red alga Chondrus crispus.</title>
        <authorList>
            <person name="Vitorino I."/>
            <person name="Albuquerque L."/>
            <person name="Wiegand S."/>
            <person name="Kallscheuer N."/>
            <person name="da Costa M.S."/>
            <person name="Lobo-da-Cunha A."/>
            <person name="Jogler C."/>
            <person name="Lage O.M."/>
        </authorList>
    </citation>
    <scope>NUCLEOTIDE SEQUENCE [LARGE SCALE GENOMIC DNA]</scope>
    <source>
        <strain evidence="3 4">LzC2</strain>
    </source>
</reference>
<dbReference type="InterPro" id="IPR028348">
    <property type="entry name" value="FAD-binding_protein"/>
</dbReference>
<evidence type="ECO:0000259" key="2">
    <source>
        <dbReference type="Pfam" id="PF21688"/>
    </source>
</evidence>
<dbReference type="PANTHER" id="PTHR42842:SF3">
    <property type="entry name" value="FAD_NAD(P)-BINDING OXIDOREDUCTASE FAMILY PROTEIN"/>
    <property type="match status" value="1"/>
</dbReference>
<dbReference type="EMBL" id="WTPX01000076">
    <property type="protein sequence ID" value="NNJ26403.1"/>
    <property type="molecule type" value="Genomic_DNA"/>
</dbReference>
<keyword evidence="4" id="KW-1185">Reference proteome</keyword>
<evidence type="ECO:0000259" key="1">
    <source>
        <dbReference type="Pfam" id="PF07992"/>
    </source>
</evidence>
<protein>
    <submittedName>
        <fullName evidence="3">D-amino acid dehydrogenase</fullName>
        <ecNumber evidence="3">1.4.99.-</ecNumber>
    </submittedName>
</protein>
<dbReference type="Gene3D" id="3.30.70.2700">
    <property type="match status" value="1"/>
</dbReference>
<sequence length="541" mass="57727">MPESSSPAGTTVRLTNLALPVEEPEEALPAAIAERLGVNVGDLGRWRLLRKSLDARQRRSLKYIHSVAVDLPPGVRAKRVEPFKAKRFEDPAPGAAPMRHRPIVIGSGPAGLLAGYYLAKRGYRPLILERGRPVKERARAIKAFDAGGAFEPENNYLFGEGGAGAWSDGKLTCRVTGPDVDYVLDTFVECGGRESLTYEHRPHLGSNKLPMICRNYRRKTEAMGGEYRFGVTVEGLDLRDGKVVGLHTSAGHLAADRVILAIGHSARDTYEALHAQGVPMAAKAFQIGVRIEHPQELVNRRKYGRPEYLELLGAADYSLVAKGQSQGERDLYTFCMCAGGWIIPSVSEPGRFCTNGMSNSRHETGHANSGLVMTLDPAAFALRAGGPIHPLAGVEVQRKAEEAAFRLAGGGYLAPVQRAEDYLKGRTSAGDVSCSYQRGSVALNLADLLPAATAAAVHAGLPGLAEKWGGSEYLTEAVLAGPETRGSSPVRIARDRETLCCPNIDGLYPVGEGAGYAGGIVTAAVDGLRTAKAIVGQFAAV</sequence>
<dbReference type="Pfam" id="PF21688">
    <property type="entry name" value="FAD-depend_C"/>
    <property type="match status" value="1"/>
</dbReference>
<accession>A0ABX1VF35</accession>
<name>A0ABX1VF35_9PLAN</name>
<comment type="caution">
    <text evidence="3">The sequence shown here is derived from an EMBL/GenBank/DDBJ whole genome shotgun (WGS) entry which is preliminary data.</text>
</comment>
<keyword evidence="3" id="KW-0560">Oxidoreductase</keyword>
<dbReference type="PIRSF" id="PIRSF038984">
    <property type="entry name" value="FAD_binding_protein"/>
    <property type="match status" value="1"/>
</dbReference>
<dbReference type="PANTHER" id="PTHR42842">
    <property type="entry name" value="FAD/NAD(P)-BINDING OXIDOREDUCTASE"/>
    <property type="match status" value="1"/>
</dbReference>
<gene>
    <name evidence="3" type="primary">dadA</name>
    <name evidence="3" type="ORF">LzC2_24870</name>
</gene>
<dbReference type="Gene3D" id="3.50.50.60">
    <property type="entry name" value="FAD/NAD(P)-binding domain"/>
    <property type="match status" value="2"/>
</dbReference>
<dbReference type="Pfam" id="PF07992">
    <property type="entry name" value="Pyr_redox_2"/>
    <property type="match status" value="1"/>
</dbReference>
<organism evidence="3 4">
    <name type="scientific">Alienimonas chondri</name>
    <dbReference type="NCBI Taxonomy" id="2681879"/>
    <lineage>
        <taxon>Bacteria</taxon>
        <taxon>Pseudomonadati</taxon>
        <taxon>Planctomycetota</taxon>
        <taxon>Planctomycetia</taxon>
        <taxon>Planctomycetales</taxon>
        <taxon>Planctomycetaceae</taxon>
        <taxon>Alienimonas</taxon>
    </lineage>
</organism>
<dbReference type="SUPFAM" id="SSF51905">
    <property type="entry name" value="FAD/NAD(P)-binding domain"/>
    <property type="match status" value="1"/>
</dbReference>
<evidence type="ECO:0000313" key="4">
    <source>
        <dbReference type="Proteomes" id="UP000609651"/>
    </source>
</evidence>